<evidence type="ECO:0000313" key="2">
    <source>
        <dbReference type="EMBL" id="GMF21564.1"/>
    </source>
</evidence>
<accession>A0A9W6WYA4</accession>
<proteinExistence type="predicted"/>
<dbReference type="Proteomes" id="UP001165121">
    <property type="component" value="Unassembled WGS sequence"/>
</dbReference>
<feature type="domain" description="PiggyBac transposable element-derived protein" evidence="1">
    <location>
        <begin position="23"/>
        <end position="93"/>
    </location>
</feature>
<dbReference type="InterPro" id="IPR029526">
    <property type="entry name" value="PGBD"/>
</dbReference>
<sequence length="122" mass="13184">MLCRLEIFCRKAKHSSEVRSDSPQKFSADPNSGPTAVVRNLHEALPPPTAGIFHTVVTDRFYTSVQFALKLLSRNVYSIGTIQPNTAGFEVTTKSKTRSPGAARGSTKVEVAKAVPELAAIL</sequence>
<reference evidence="2" key="1">
    <citation type="submission" date="2023-04" db="EMBL/GenBank/DDBJ databases">
        <title>Phytophthora fragariaefolia NBRC 109709.</title>
        <authorList>
            <person name="Ichikawa N."/>
            <person name="Sato H."/>
            <person name="Tonouchi N."/>
        </authorList>
    </citation>
    <scope>NUCLEOTIDE SEQUENCE</scope>
    <source>
        <strain evidence="2">NBRC 109709</strain>
    </source>
</reference>
<protein>
    <submittedName>
        <fullName evidence="2">Unnamed protein product</fullName>
    </submittedName>
</protein>
<evidence type="ECO:0000313" key="3">
    <source>
        <dbReference type="Proteomes" id="UP001165121"/>
    </source>
</evidence>
<gene>
    <name evidence="2" type="ORF">Pfra01_000290300</name>
</gene>
<dbReference type="EMBL" id="BSXT01000229">
    <property type="protein sequence ID" value="GMF21564.1"/>
    <property type="molecule type" value="Genomic_DNA"/>
</dbReference>
<keyword evidence="3" id="KW-1185">Reference proteome</keyword>
<dbReference type="Pfam" id="PF13843">
    <property type="entry name" value="DDE_Tnp_1_7"/>
    <property type="match status" value="1"/>
</dbReference>
<comment type="caution">
    <text evidence="2">The sequence shown here is derived from an EMBL/GenBank/DDBJ whole genome shotgun (WGS) entry which is preliminary data.</text>
</comment>
<organism evidence="2 3">
    <name type="scientific">Phytophthora fragariaefolia</name>
    <dbReference type="NCBI Taxonomy" id="1490495"/>
    <lineage>
        <taxon>Eukaryota</taxon>
        <taxon>Sar</taxon>
        <taxon>Stramenopiles</taxon>
        <taxon>Oomycota</taxon>
        <taxon>Peronosporomycetes</taxon>
        <taxon>Peronosporales</taxon>
        <taxon>Peronosporaceae</taxon>
        <taxon>Phytophthora</taxon>
    </lineage>
</organism>
<evidence type="ECO:0000259" key="1">
    <source>
        <dbReference type="Pfam" id="PF13843"/>
    </source>
</evidence>
<dbReference type="OrthoDB" id="120672at2759"/>
<name>A0A9W6WYA4_9STRA</name>
<dbReference type="AlphaFoldDB" id="A0A9W6WYA4"/>